<feature type="transmembrane region" description="Helical" evidence="2">
    <location>
        <begin position="302"/>
        <end position="330"/>
    </location>
</feature>
<dbReference type="GeneID" id="83218147"/>
<proteinExistence type="predicted"/>
<evidence type="ECO:0000313" key="3">
    <source>
        <dbReference type="EMBL" id="KAJ8653595.1"/>
    </source>
</evidence>
<dbReference type="Pfam" id="PF12751">
    <property type="entry name" value="Vac7"/>
    <property type="match status" value="1"/>
</dbReference>
<feature type="compositionally biased region" description="Low complexity" evidence="1">
    <location>
        <begin position="1"/>
        <end position="23"/>
    </location>
</feature>
<dbReference type="GO" id="GO:0070772">
    <property type="term" value="C:PAS complex"/>
    <property type="evidence" value="ECO:0007669"/>
    <property type="project" value="TreeGrafter"/>
</dbReference>
<sequence length="522" mass="57860">MDKSDSSQTTASSATSTLPTTLATDDEQQQLKKDGERRPSPGGGNCLGGRPKLTTIHSSDASRFMTLERLQQNMTLKPPKHHPTTASGVTGNSGGDGNNNNNGGSGVHSNSNNNNTTQERQLTIETAVFPEQQPIFHHEKKRSQASDTLKSGSDSTLHRSPRRTKKRNKPFTKPAEIFAQNLSDAVLHANIDSDEEESFVYRDYRSTSLYPTLPSQWIDHYSKRDTTDYSSTATETKPRRPVLRSAVSELPATAMLRSTFPAPTRKHSWYPASDADDTALLPRYSTSKRKRRSSPRTSKRSFLPSTITLWAIFGVTTSLITLWILIIWMASPLAAVQVMELSNVLGSTKELFFDLHVRARNTNLWSIQISHASFSVFASSHYVPISQAAINNTSSNQALTAAPVEFLGTIYRFDEPLVFASSQLTSPTVTTATSQIQIKDPGKTKGDSSGNERWSLLIRYPYELTVRGVLKYHVIPFLPFTQMHSARVCQVSRIDPATGDIHSNPEIERSICDDPSPIETIY</sequence>
<feature type="compositionally biased region" description="Polar residues" evidence="1">
    <location>
        <begin position="145"/>
        <end position="155"/>
    </location>
</feature>
<dbReference type="GO" id="GO:0000329">
    <property type="term" value="C:fungal-type vacuole membrane"/>
    <property type="evidence" value="ECO:0007669"/>
    <property type="project" value="TreeGrafter"/>
</dbReference>
<keyword evidence="2" id="KW-1133">Transmembrane helix</keyword>
<feature type="compositionally biased region" description="Basic and acidic residues" evidence="1">
    <location>
        <begin position="29"/>
        <end position="39"/>
    </location>
</feature>
<dbReference type="AlphaFoldDB" id="A0AAD7UW35"/>
<name>A0AAD7UW35_9FUNG</name>
<evidence type="ECO:0000256" key="2">
    <source>
        <dbReference type="SAM" id="Phobius"/>
    </source>
</evidence>
<evidence type="ECO:0000256" key="1">
    <source>
        <dbReference type="SAM" id="MobiDB-lite"/>
    </source>
</evidence>
<dbReference type="EMBL" id="JARTCD010000075">
    <property type="protein sequence ID" value="KAJ8653595.1"/>
    <property type="molecule type" value="Genomic_DNA"/>
</dbReference>
<feature type="region of interest" description="Disordered" evidence="1">
    <location>
        <begin position="1"/>
        <end position="115"/>
    </location>
</feature>
<dbReference type="GO" id="GO:0010513">
    <property type="term" value="P:positive regulation of phosphatidylinositol biosynthetic process"/>
    <property type="evidence" value="ECO:0007669"/>
    <property type="project" value="TreeGrafter"/>
</dbReference>
<organism evidence="3 4">
    <name type="scientific">Lichtheimia ornata</name>
    <dbReference type="NCBI Taxonomy" id="688661"/>
    <lineage>
        <taxon>Eukaryota</taxon>
        <taxon>Fungi</taxon>
        <taxon>Fungi incertae sedis</taxon>
        <taxon>Mucoromycota</taxon>
        <taxon>Mucoromycotina</taxon>
        <taxon>Mucoromycetes</taxon>
        <taxon>Mucorales</taxon>
        <taxon>Lichtheimiaceae</taxon>
        <taxon>Lichtheimia</taxon>
    </lineage>
</organism>
<comment type="caution">
    <text evidence="3">The sequence shown here is derived from an EMBL/GenBank/DDBJ whole genome shotgun (WGS) entry which is preliminary data.</text>
</comment>
<dbReference type="InterPro" id="IPR024260">
    <property type="entry name" value="Vac7"/>
</dbReference>
<feature type="compositionally biased region" description="Low complexity" evidence="1">
    <location>
        <begin position="98"/>
        <end position="115"/>
    </location>
</feature>
<keyword evidence="2" id="KW-0472">Membrane</keyword>
<dbReference type="PANTHER" id="PTHR28258:SF1">
    <property type="entry name" value="VACUOLAR SEGREGATION PROTEIN 7"/>
    <property type="match status" value="1"/>
</dbReference>
<dbReference type="GO" id="GO:0000011">
    <property type="term" value="P:vacuole inheritance"/>
    <property type="evidence" value="ECO:0007669"/>
    <property type="project" value="TreeGrafter"/>
</dbReference>
<protein>
    <submittedName>
        <fullName evidence="3">Uncharacterized protein</fullName>
    </submittedName>
</protein>
<evidence type="ECO:0000313" key="4">
    <source>
        <dbReference type="Proteomes" id="UP001234581"/>
    </source>
</evidence>
<keyword evidence="2" id="KW-0812">Transmembrane</keyword>
<gene>
    <name evidence="3" type="ORF">O0I10_010745</name>
</gene>
<dbReference type="GO" id="GO:1903778">
    <property type="term" value="P:protein localization to vacuolar membrane"/>
    <property type="evidence" value="ECO:0007669"/>
    <property type="project" value="TreeGrafter"/>
</dbReference>
<dbReference type="Proteomes" id="UP001234581">
    <property type="component" value="Unassembled WGS sequence"/>
</dbReference>
<dbReference type="RefSeq" id="XP_058338509.1">
    <property type="nucleotide sequence ID" value="XM_058490720.1"/>
</dbReference>
<reference evidence="3 4" key="1">
    <citation type="submission" date="2023-03" db="EMBL/GenBank/DDBJ databases">
        <title>Genome sequence of Lichtheimia ornata CBS 291.66.</title>
        <authorList>
            <person name="Mohabir J.T."/>
            <person name="Shea T.P."/>
            <person name="Kurbessoian T."/>
            <person name="Berby B."/>
            <person name="Fontaine J."/>
            <person name="Livny J."/>
            <person name="Gnirke A."/>
            <person name="Stajich J.E."/>
            <person name="Cuomo C.A."/>
        </authorList>
    </citation>
    <scope>NUCLEOTIDE SEQUENCE [LARGE SCALE GENOMIC DNA]</scope>
    <source>
        <strain evidence="3">CBS 291.66</strain>
    </source>
</reference>
<dbReference type="PANTHER" id="PTHR28258">
    <property type="entry name" value="VACUOLAR SEGREGATION PROTEIN 7"/>
    <property type="match status" value="1"/>
</dbReference>
<accession>A0AAD7UW35</accession>
<feature type="region of interest" description="Disordered" evidence="1">
    <location>
        <begin position="136"/>
        <end position="174"/>
    </location>
</feature>
<feature type="compositionally biased region" description="Basic residues" evidence="1">
    <location>
        <begin position="159"/>
        <end position="170"/>
    </location>
</feature>
<keyword evidence="4" id="KW-1185">Reference proteome</keyword>